<feature type="region of interest" description="Disordered" evidence="1">
    <location>
        <begin position="54"/>
        <end position="79"/>
    </location>
</feature>
<evidence type="ECO:0000313" key="3">
    <source>
        <dbReference type="Proteomes" id="UP001054837"/>
    </source>
</evidence>
<dbReference type="AlphaFoldDB" id="A0AAV4WGE9"/>
<dbReference type="Proteomes" id="UP001054837">
    <property type="component" value="Unassembled WGS sequence"/>
</dbReference>
<keyword evidence="3" id="KW-1185">Reference proteome</keyword>
<feature type="compositionally biased region" description="Basic and acidic residues" evidence="1">
    <location>
        <begin position="67"/>
        <end position="79"/>
    </location>
</feature>
<name>A0AAV4WGE9_9ARAC</name>
<sequence>MLSPPPPAVYAGSPLAQSEGETLLKQQDKEIAHMPCLRIDKIIQMLCWYTKAESSNEEMPQGVPRGVQERGAEEPHNNQ</sequence>
<comment type="caution">
    <text evidence="2">The sequence shown here is derived from an EMBL/GenBank/DDBJ whole genome shotgun (WGS) entry which is preliminary data.</text>
</comment>
<protein>
    <submittedName>
        <fullName evidence="2">Uncharacterized protein</fullName>
    </submittedName>
</protein>
<dbReference type="EMBL" id="BPLQ01014670">
    <property type="protein sequence ID" value="GIY81925.1"/>
    <property type="molecule type" value="Genomic_DNA"/>
</dbReference>
<reference evidence="2 3" key="1">
    <citation type="submission" date="2021-06" db="EMBL/GenBank/DDBJ databases">
        <title>Caerostris darwini draft genome.</title>
        <authorList>
            <person name="Kono N."/>
            <person name="Arakawa K."/>
        </authorList>
    </citation>
    <scope>NUCLEOTIDE SEQUENCE [LARGE SCALE GENOMIC DNA]</scope>
</reference>
<proteinExistence type="predicted"/>
<gene>
    <name evidence="2" type="ORF">CDAR_43471</name>
</gene>
<accession>A0AAV4WGE9</accession>
<evidence type="ECO:0000256" key="1">
    <source>
        <dbReference type="SAM" id="MobiDB-lite"/>
    </source>
</evidence>
<evidence type="ECO:0000313" key="2">
    <source>
        <dbReference type="EMBL" id="GIY81925.1"/>
    </source>
</evidence>
<organism evidence="2 3">
    <name type="scientific">Caerostris darwini</name>
    <dbReference type="NCBI Taxonomy" id="1538125"/>
    <lineage>
        <taxon>Eukaryota</taxon>
        <taxon>Metazoa</taxon>
        <taxon>Ecdysozoa</taxon>
        <taxon>Arthropoda</taxon>
        <taxon>Chelicerata</taxon>
        <taxon>Arachnida</taxon>
        <taxon>Araneae</taxon>
        <taxon>Araneomorphae</taxon>
        <taxon>Entelegynae</taxon>
        <taxon>Araneoidea</taxon>
        <taxon>Araneidae</taxon>
        <taxon>Caerostris</taxon>
    </lineage>
</organism>